<feature type="signal peptide" evidence="9">
    <location>
        <begin position="1"/>
        <end position="30"/>
    </location>
</feature>
<evidence type="ECO:0000313" key="13">
    <source>
        <dbReference type="Proteomes" id="UP001150062"/>
    </source>
</evidence>
<comment type="caution">
    <text evidence="7">Lacks conserved residue(s) required for the propagation of feature annotation.</text>
</comment>
<dbReference type="GO" id="GO:0006508">
    <property type="term" value="P:proteolysis"/>
    <property type="evidence" value="ECO:0007669"/>
    <property type="project" value="UniProtKB-KW"/>
</dbReference>
<keyword evidence="13" id="KW-1185">Reference proteome</keyword>
<comment type="similarity">
    <text evidence="2">Belongs to the peptidase C26 family.</text>
</comment>
<dbReference type="InterPro" id="IPR029062">
    <property type="entry name" value="Class_I_gatase-like"/>
</dbReference>
<evidence type="ECO:0000256" key="3">
    <source>
        <dbReference type="ARBA" id="ARBA00012886"/>
    </source>
</evidence>
<dbReference type="PANTHER" id="PTHR11315:SF19">
    <property type="entry name" value="FOLATE GAMMA-GLUTAMYL HYDROLASE"/>
    <property type="match status" value="1"/>
</dbReference>
<keyword evidence="4" id="KW-0964">Secreted</keyword>
<keyword evidence="5 9" id="KW-0732">Signal</keyword>
<evidence type="ECO:0000256" key="6">
    <source>
        <dbReference type="ARBA" id="ARBA00022801"/>
    </source>
</evidence>
<dbReference type="GO" id="GO:0005576">
    <property type="term" value="C:extracellular region"/>
    <property type="evidence" value="ECO:0007669"/>
    <property type="project" value="UniProtKB-SubCell"/>
</dbReference>
<dbReference type="Proteomes" id="UP001146793">
    <property type="component" value="Unassembled WGS sequence"/>
</dbReference>
<dbReference type="PANTHER" id="PTHR11315">
    <property type="entry name" value="PROTEASE FAMILY C26 GAMMA-GLUTAMYL HYDROLASE"/>
    <property type="match status" value="1"/>
</dbReference>
<reference evidence="10" key="2">
    <citation type="submission" date="2022-08" db="EMBL/GenBank/DDBJ databases">
        <title>Novel sulphate-reducing endosymbionts in the free-living metamonad Anaeramoeba.</title>
        <authorList>
            <person name="Jerlstrom-Hultqvist J."/>
            <person name="Cepicka I."/>
            <person name="Gallot-Lavallee L."/>
            <person name="Salas-Leiva D."/>
            <person name="Curtis B.A."/>
            <person name="Zahonova K."/>
            <person name="Pipaliya S."/>
            <person name="Dacks J."/>
            <person name="Roger A.J."/>
        </authorList>
    </citation>
    <scope>NUCLEOTIDE SEQUENCE</scope>
    <source>
        <strain evidence="10">Busselton2</strain>
    </source>
</reference>
<feature type="transmembrane region" description="Helical" evidence="8">
    <location>
        <begin position="377"/>
        <end position="398"/>
    </location>
</feature>
<evidence type="ECO:0000256" key="1">
    <source>
        <dbReference type="ARBA" id="ARBA00004239"/>
    </source>
</evidence>
<keyword evidence="8" id="KW-1133">Transmembrane helix</keyword>
<comment type="caution">
    <text evidence="10">The sequence shown here is derived from an EMBL/GenBank/DDBJ whole genome shotgun (WGS) entry which is preliminary data.</text>
</comment>
<dbReference type="EC" id="3.4.19.9" evidence="3"/>
<keyword evidence="6 10" id="KW-0378">Hydrolase</keyword>
<dbReference type="InterPro" id="IPR015527">
    <property type="entry name" value="Pept_C26_g-glut_hydrolase"/>
</dbReference>
<evidence type="ECO:0000256" key="9">
    <source>
        <dbReference type="SAM" id="SignalP"/>
    </source>
</evidence>
<evidence type="ECO:0000256" key="4">
    <source>
        <dbReference type="ARBA" id="ARBA00022525"/>
    </source>
</evidence>
<dbReference type="GO" id="GO:0034722">
    <property type="term" value="F:gamma-glutamyl-peptidase activity"/>
    <property type="evidence" value="ECO:0007669"/>
    <property type="project" value="UniProtKB-EC"/>
</dbReference>
<dbReference type="InterPro" id="IPR011697">
    <property type="entry name" value="Peptidase_C26"/>
</dbReference>
<dbReference type="PROSITE" id="PS51275">
    <property type="entry name" value="PEPTIDASE_C26_GGH"/>
    <property type="match status" value="1"/>
</dbReference>
<keyword evidence="8" id="KW-0812">Transmembrane</keyword>
<keyword evidence="10" id="KW-0645">Protease</keyword>
<accession>A0AAV7YXS5</accession>
<evidence type="ECO:0000256" key="7">
    <source>
        <dbReference type="PROSITE-ProRule" id="PRU00607"/>
    </source>
</evidence>
<dbReference type="GO" id="GO:0046900">
    <property type="term" value="P:tetrahydrofolylpolyglutamate metabolic process"/>
    <property type="evidence" value="ECO:0007669"/>
    <property type="project" value="TreeGrafter"/>
</dbReference>
<name>A0AAV7YXS5_9EUKA</name>
<evidence type="ECO:0000313" key="12">
    <source>
        <dbReference type="Proteomes" id="UP001146793"/>
    </source>
</evidence>
<dbReference type="EMBL" id="JAOAOG010000327">
    <property type="protein sequence ID" value="KAJ6228457.1"/>
    <property type="molecule type" value="Genomic_DNA"/>
</dbReference>
<protein>
    <recommendedName>
        <fullName evidence="3">folate gamma-glutamyl hydrolase</fullName>
        <ecNumber evidence="3">3.4.19.9</ecNumber>
    </recommendedName>
</protein>
<evidence type="ECO:0000256" key="2">
    <source>
        <dbReference type="ARBA" id="ARBA00011083"/>
    </source>
</evidence>
<proteinExistence type="inferred from homology"/>
<feature type="chain" id="PRO_5043518643" description="folate gamma-glutamyl hydrolase" evidence="9">
    <location>
        <begin position="31"/>
        <end position="411"/>
    </location>
</feature>
<organism evidence="10 12">
    <name type="scientific">Anaeramoeba flamelloides</name>
    <dbReference type="NCBI Taxonomy" id="1746091"/>
    <lineage>
        <taxon>Eukaryota</taxon>
        <taxon>Metamonada</taxon>
        <taxon>Anaeramoebidae</taxon>
        <taxon>Anaeramoeba</taxon>
    </lineage>
</organism>
<dbReference type="GO" id="GO:0005773">
    <property type="term" value="C:vacuole"/>
    <property type="evidence" value="ECO:0007669"/>
    <property type="project" value="TreeGrafter"/>
</dbReference>
<evidence type="ECO:0000256" key="8">
    <source>
        <dbReference type="SAM" id="Phobius"/>
    </source>
</evidence>
<comment type="subcellular location">
    <subcellularLocation>
        <location evidence="1">Secreted</location>
        <location evidence="1">Extracellular space</location>
    </subcellularLocation>
</comment>
<evidence type="ECO:0000256" key="5">
    <source>
        <dbReference type="ARBA" id="ARBA00022729"/>
    </source>
</evidence>
<dbReference type="Pfam" id="PF07722">
    <property type="entry name" value="Peptidase_C26"/>
    <property type="match status" value="1"/>
</dbReference>
<dbReference type="AlphaFoldDB" id="A0AAV7YXS5"/>
<keyword evidence="8" id="KW-0472">Membrane</keyword>
<evidence type="ECO:0000313" key="11">
    <source>
        <dbReference type="EMBL" id="KAJ6228457.1"/>
    </source>
</evidence>
<dbReference type="Gene3D" id="3.40.50.880">
    <property type="match status" value="1"/>
</dbReference>
<reference evidence="11" key="1">
    <citation type="submission" date="2022-08" db="EMBL/GenBank/DDBJ databases">
        <title>Novel sulfate-reducing endosymbionts in the free-living metamonad Anaeramoeba.</title>
        <authorList>
            <person name="Jerlstrom-Hultqvist J."/>
            <person name="Cepicka I."/>
            <person name="Gallot-Lavallee L."/>
            <person name="Salas-Leiva D."/>
            <person name="Curtis B.A."/>
            <person name="Zahonova K."/>
            <person name="Pipaliya S."/>
            <person name="Dacks J."/>
            <person name="Roger A.J."/>
        </authorList>
    </citation>
    <scope>NUCLEOTIDE SEQUENCE</scope>
    <source>
        <strain evidence="11">Schooner1</strain>
    </source>
</reference>
<evidence type="ECO:0000313" key="10">
    <source>
        <dbReference type="EMBL" id="KAJ3433200.1"/>
    </source>
</evidence>
<dbReference type="Proteomes" id="UP001150062">
    <property type="component" value="Unassembled WGS sequence"/>
</dbReference>
<dbReference type="EMBL" id="JANTQA010000047">
    <property type="protein sequence ID" value="KAJ3433200.1"/>
    <property type="molecule type" value="Genomic_DNA"/>
</dbReference>
<gene>
    <name evidence="10" type="ORF">M0812_22153</name>
    <name evidence="11" type="ORF">M0813_08808</name>
</gene>
<dbReference type="SUPFAM" id="SSF52317">
    <property type="entry name" value="Class I glutamine amidotransferase-like"/>
    <property type="match status" value="1"/>
</dbReference>
<sequence>MNQTKLIRQTFTFFFFFLLIIVQLPDTATCLKKTQTPIIGVLTQESTSRMKHYGNQFIASSTVQWLSSAGARVIPIYYDINVEVLDEVLDQVNGVVIPSGGIYLQSHDQEVQHFPLYVTLRKIVEIAKEKTDKGDAFPIFSFGNGMYSLMKIISQNKAIEEHVEANDLSVDLKVVAKQDALKKSQLFEAFSSYYIINDDPETNSGNAGGDKYDASENQIGSESNLKFWMDQEFAITKKQFQGSQELKNFFHLLQTTQDRNGKEIVASIEAKNYPFFGIGWMPDKSAWEIMSTKKQFCHTQDCIVISQNFAHLIVRHAKKNNQKIWSSKEELKRMIQSTSIFETKQQTDNKISECYFFELSPQYGKSDATLFETLTDFFSILGLTAGLVFFYLGIKIILTSNAFKNLVKNIK</sequence>